<dbReference type="CDD" id="cd01097">
    <property type="entry name" value="Tetrahydromethanopterin_reductase"/>
    <property type="match status" value="1"/>
</dbReference>
<dbReference type="Pfam" id="PF00296">
    <property type="entry name" value="Bac_luciferase"/>
    <property type="match status" value="1"/>
</dbReference>
<gene>
    <name evidence="2" type="ORF">GCM10010909_30710</name>
</gene>
<dbReference type="PANTHER" id="PTHR43244:SF2">
    <property type="entry name" value="CONSERVED HYPOTHETICAL ALANINE AND PROLINE-RICH PROTEIN"/>
    <property type="match status" value="1"/>
</dbReference>
<dbReference type="Proteomes" id="UP001156641">
    <property type="component" value="Unassembled WGS sequence"/>
</dbReference>
<keyword evidence="3" id="KW-1185">Reference proteome</keyword>
<evidence type="ECO:0000313" key="3">
    <source>
        <dbReference type="Proteomes" id="UP001156641"/>
    </source>
</evidence>
<evidence type="ECO:0000313" key="2">
    <source>
        <dbReference type="EMBL" id="GLR68390.1"/>
    </source>
</evidence>
<sequence>MKIDPEIWAQLPPLPREELVATVQRYESLGLSGLWSSQTFAAPFGTLSAAGAVSKTLKLGTGIALAFVRSPLETACNILDLDRLSDGRAVLGLGSSAQSLSEGAFGAAYGKPLAHMREVISLVRQIVAKGHTGELEILEGEYHKLDLRHFRTLSPPVRTEIPIFMPAVFQNACTMAGEIADGLLGHPLWNETWIAEQASPALQNGLVKAGRARSSVTVNLQMWVAVNDDRKAAIDDARPTVAYYSQSPQYLRYFETIGFGDAARSLQAAFAAGDIAGMIAACPDEMVESIALVGPASEVRARVAKRMQHADAITPVVPHYALADEKLAFYARGLADLFY</sequence>
<reference evidence="3" key="1">
    <citation type="journal article" date="2019" name="Int. J. Syst. Evol. Microbiol.">
        <title>The Global Catalogue of Microorganisms (GCM) 10K type strain sequencing project: providing services to taxonomists for standard genome sequencing and annotation.</title>
        <authorList>
            <consortium name="The Broad Institute Genomics Platform"/>
            <consortium name="The Broad Institute Genome Sequencing Center for Infectious Disease"/>
            <person name="Wu L."/>
            <person name="Ma J."/>
        </authorList>
    </citation>
    <scope>NUCLEOTIDE SEQUENCE [LARGE SCALE GENOMIC DNA]</scope>
    <source>
        <strain evidence="3">NBRC 112502</strain>
    </source>
</reference>
<organism evidence="2 3">
    <name type="scientific">Acidocella aquatica</name>
    <dbReference type="NCBI Taxonomy" id="1922313"/>
    <lineage>
        <taxon>Bacteria</taxon>
        <taxon>Pseudomonadati</taxon>
        <taxon>Pseudomonadota</taxon>
        <taxon>Alphaproteobacteria</taxon>
        <taxon>Acetobacterales</taxon>
        <taxon>Acidocellaceae</taxon>
        <taxon>Acidocella</taxon>
    </lineage>
</organism>
<dbReference type="SUPFAM" id="SSF51679">
    <property type="entry name" value="Bacterial luciferase-like"/>
    <property type="match status" value="1"/>
</dbReference>
<name>A0ABQ6AEB1_9PROT</name>
<accession>A0ABQ6AEB1</accession>
<protein>
    <submittedName>
        <fullName evidence="2">LLM class F420-dependent oxidoreductase</fullName>
    </submittedName>
</protein>
<comment type="caution">
    <text evidence="2">The sequence shown here is derived from an EMBL/GenBank/DDBJ whole genome shotgun (WGS) entry which is preliminary data.</text>
</comment>
<dbReference type="RefSeq" id="WP_284259236.1">
    <property type="nucleotide sequence ID" value="NZ_BSOS01000088.1"/>
</dbReference>
<feature type="domain" description="Luciferase-like" evidence="1">
    <location>
        <begin position="16"/>
        <end position="305"/>
    </location>
</feature>
<proteinExistence type="predicted"/>
<dbReference type="InterPro" id="IPR050564">
    <property type="entry name" value="F420-G6PD/mer"/>
</dbReference>
<dbReference type="InterPro" id="IPR011251">
    <property type="entry name" value="Luciferase-like_dom"/>
</dbReference>
<dbReference type="InterPro" id="IPR036661">
    <property type="entry name" value="Luciferase-like_sf"/>
</dbReference>
<dbReference type="PANTHER" id="PTHR43244">
    <property type="match status" value="1"/>
</dbReference>
<evidence type="ECO:0000259" key="1">
    <source>
        <dbReference type="Pfam" id="PF00296"/>
    </source>
</evidence>
<dbReference type="Gene3D" id="3.20.20.30">
    <property type="entry name" value="Luciferase-like domain"/>
    <property type="match status" value="1"/>
</dbReference>
<dbReference type="EMBL" id="BSOS01000088">
    <property type="protein sequence ID" value="GLR68390.1"/>
    <property type="molecule type" value="Genomic_DNA"/>
</dbReference>